<evidence type="ECO:0000313" key="2">
    <source>
        <dbReference type="Proteomes" id="UP000023152"/>
    </source>
</evidence>
<name>X6NYZ5_RETFI</name>
<dbReference type="AlphaFoldDB" id="X6NYZ5"/>
<gene>
    <name evidence="1" type="ORF">RFI_06623</name>
</gene>
<reference evidence="1 2" key="1">
    <citation type="journal article" date="2013" name="Curr. Biol.">
        <title>The Genome of the Foraminiferan Reticulomyxa filosa.</title>
        <authorList>
            <person name="Glockner G."/>
            <person name="Hulsmann N."/>
            <person name="Schleicher M."/>
            <person name="Noegel A.A."/>
            <person name="Eichinger L."/>
            <person name="Gallinger C."/>
            <person name="Pawlowski J."/>
            <person name="Sierra R."/>
            <person name="Euteneuer U."/>
            <person name="Pillet L."/>
            <person name="Moustafa A."/>
            <person name="Platzer M."/>
            <person name="Groth M."/>
            <person name="Szafranski K."/>
            <person name="Schliwa M."/>
        </authorList>
    </citation>
    <scope>NUCLEOTIDE SEQUENCE [LARGE SCALE GENOMIC DNA]</scope>
</reference>
<dbReference type="EMBL" id="ASPP01005446">
    <property type="protein sequence ID" value="ETO30497.1"/>
    <property type="molecule type" value="Genomic_DNA"/>
</dbReference>
<dbReference type="SUPFAM" id="SSF117281">
    <property type="entry name" value="Kelch motif"/>
    <property type="match status" value="1"/>
</dbReference>
<dbReference type="InterPro" id="IPR015915">
    <property type="entry name" value="Kelch-typ_b-propeller"/>
</dbReference>
<dbReference type="Gene3D" id="2.120.10.80">
    <property type="entry name" value="Kelch-type beta propeller"/>
    <property type="match status" value="1"/>
</dbReference>
<evidence type="ECO:0000313" key="1">
    <source>
        <dbReference type="EMBL" id="ETO30497.1"/>
    </source>
</evidence>
<protein>
    <submittedName>
        <fullName evidence="1">Uncharacterized protein</fullName>
    </submittedName>
</protein>
<comment type="caution">
    <text evidence="1">The sequence shown here is derived from an EMBL/GenBank/DDBJ whole genome shotgun (WGS) entry which is preliminary data.</text>
</comment>
<organism evidence="1 2">
    <name type="scientific">Reticulomyxa filosa</name>
    <dbReference type="NCBI Taxonomy" id="46433"/>
    <lineage>
        <taxon>Eukaryota</taxon>
        <taxon>Sar</taxon>
        <taxon>Rhizaria</taxon>
        <taxon>Retaria</taxon>
        <taxon>Foraminifera</taxon>
        <taxon>Monothalamids</taxon>
        <taxon>Reticulomyxidae</taxon>
        <taxon>Reticulomyxa</taxon>
    </lineage>
</organism>
<keyword evidence="2" id="KW-1185">Reference proteome</keyword>
<dbReference type="Proteomes" id="UP000023152">
    <property type="component" value="Unassembled WGS sequence"/>
</dbReference>
<sequence length="140" mass="16390">MGNQNTSHFERLKDLPSTLSDSQCVLYKHEILICGGFRKENCYSYHTIKNKYKFICDYPSNIELYGHCVVKLIDNKNEITLLSFGGSIKHTLMMKHASIWDNNNKIKKSNNYNQWIPFTDNHNNQLSLEEIKIIIMECVQ</sequence>
<proteinExistence type="predicted"/>
<accession>X6NYZ5</accession>